<dbReference type="RefSeq" id="WP_047133220.1">
    <property type="nucleotide sequence ID" value="NZ_CZVI01000066.1"/>
</dbReference>
<gene>
    <name evidence="2" type="ORF">JGI4_01826</name>
    <name evidence="1" type="ORF">JGI8_02127</name>
</gene>
<dbReference type="SUPFAM" id="SSF63829">
    <property type="entry name" value="Calcium-dependent phosphotriesterase"/>
    <property type="match status" value="1"/>
</dbReference>
<organism evidence="2 3">
    <name type="scientific">Candidatus Kryptonium thompsonii</name>
    <dbReference type="NCBI Taxonomy" id="1633631"/>
    <lineage>
        <taxon>Bacteria</taxon>
        <taxon>Pseudomonadati</taxon>
        <taxon>Candidatus Kryptoniota</taxon>
        <taxon>Candidatus Kryptonium</taxon>
    </lineage>
</organism>
<evidence type="ECO:0000313" key="2">
    <source>
        <dbReference type="EMBL" id="CUU07563.1"/>
    </source>
</evidence>
<dbReference type="EMBL" id="FAOP01000007">
    <property type="protein sequence ID" value="CUU07563.1"/>
    <property type="molecule type" value="Genomic_DNA"/>
</dbReference>
<accession>A0A0N7N045</accession>
<dbReference type="InterPro" id="IPR015943">
    <property type="entry name" value="WD40/YVTN_repeat-like_dom_sf"/>
</dbReference>
<dbReference type="STRING" id="1633631.GCA_001442925_01821"/>
<dbReference type="Proteomes" id="UP000182200">
    <property type="component" value="Unassembled WGS sequence"/>
</dbReference>
<dbReference type="InterPro" id="IPR011110">
    <property type="entry name" value="Reg_prop"/>
</dbReference>
<keyword evidence="4" id="KW-1185">Reference proteome</keyword>
<name>A0A0N7N045_9BACT</name>
<sequence length="158" mass="17265">MVFNFSFAQSPEWVNFTAGNYIQALAFEGDYIWVGTEGGGLVKLNMVTGEKVHYNKANSGLPSNWVLAIAIDGQGNKWIGTDWGGLVKFDGLNWTVYNTSNSSLPSDTIFAIAIDSKGSRWIGTSRGLAKFDRVNWTVYNTSNSGLPSNYVYAIAMDG</sequence>
<protein>
    <submittedName>
        <fullName evidence="2">Two component regulator propeller</fullName>
    </submittedName>
</protein>
<dbReference type="AlphaFoldDB" id="A0A0N7N045"/>
<reference evidence="2 3" key="1">
    <citation type="submission" date="2015-11" db="EMBL/GenBank/DDBJ databases">
        <authorList>
            <person name="Zhang Y."/>
            <person name="Guo Z."/>
        </authorList>
    </citation>
    <scope>NUCLEOTIDE SEQUENCE [LARGE SCALE GENOMIC DNA]</scope>
    <source>
        <strain evidence="2">JGI-4</strain>
    </source>
</reference>
<accession>A0A0P1ML56</accession>
<evidence type="ECO:0000313" key="3">
    <source>
        <dbReference type="Proteomes" id="UP000182011"/>
    </source>
</evidence>
<proteinExistence type="predicted"/>
<accession>A0A0P1MWV2</accession>
<accession>A0A0P1LKF6</accession>
<dbReference type="Proteomes" id="UP000182011">
    <property type="component" value="Unassembled WGS sequence"/>
</dbReference>
<dbReference type="OrthoDB" id="176203at2"/>
<accession>A0A0P1LGZ3</accession>
<accession>A0A0P1MJB0</accession>
<accession>A0A0S4N9R3</accession>
<dbReference type="Pfam" id="PF07494">
    <property type="entry name" value="Reg_prop"/>
    <property type="match status" value="1"/>
</dbReference>
<accession>A0A0P1LKD4</accession>
<dbReference type="Gene3D" id="2.130.10.10">
    <property type="entry name" value="YVTN repeat-like/Quinoprotein amine dehydrogenase"/>
    <property type="match status" value="1"/>
</dbReference>
<evidence type="ECO:0000313" key="4">
    <source>
        <dbReference type="Proteomes" id="UP000182200"/>
    </source>
</evidence>
<accession>A0A0P1L7P2</accession>
<evidence type="ECO:0000313" key="1">
    <source>
        <dbReference type="EMBL" id="CUS95228.1"/>
    </source>
</evidence>
<dbReference type="EMBL" id="CZVI01000066">
    <property type="protein sequence ID" value="CUS95228.1"/>
    <property type="molecule type" value="Genomic_DNA"/>
</dbReference>
<reference evidence="1 4" key="2">
    <citation type="submission" date="2015-11" db="EMBL/GenBank/DDBJ databases">
        <authorList>
            <person name="Varghese N."/>
        </authorList>
    </citation>
    <scope>NUCLEOTIDE SEQUENCE [LARGE SCALE GENOMIC DNA]</scope>
    <source>
        <strain evidence="1 4">JGI-8</strain>
    </source>
</reference>
<accession>A0A0P1M5Z7</accession>